<name>A0A371HZ72_MUCPR</name>
<proteinExistence type="predicted"/>
<feature type="non-terminal residue" evidence="1">
    <location>
        <position position="1"/>
    </location>
</feature>
<sequence>MTKKDKDYLKSSKYRGCEKTKGIQVLNLGREFDIYAKHYGDRNQQRYDNRPLSITNKYKKFLTLPKRYESKILALEDSKYLSNITFEELINAL</sequence>
<evidence type="ECO:0000313" key="1">
    <source>
        <dbReference type="EMBL" id="RDY08063.1"/>
    </source>
</evidence>
<keyword evidence="2" id="KW-1185">Reference proteome</keyword>
<gene>
    <name evidence="1" type="ORF">CR513_07758</name>
</gene>
<comment type="caution">
    <text evidence="1">The sequence shown here is derived from an EMBL/GenBank/DDBJ whole genome shotgun (WGS) entry which is preliminary data.</text>
</comment>
<dbReference type="EMBL" id="QJKJ01001348">
    <property type="protein sequence ID" value="RDY08063.1"/>
    <property type="molecule type" value="Genomic_DNA"/>
</dbReference>
<organism evidence="1 2">
    <name type="scientific">Mucuna pruriens</name>
    <name type="common">Velvet bean</name>
    <name type="synonym">Dolichos pruriens</name>
    <dbReference type="NCBI Taxonomy" id="157652"/>
    <lineage>
        <taxon>Eukaryota</taxon>
        <taxon>Viridiplantae</taxon>
        <taxon>Streptophyta</taxon>
        <taxon>Embryophyta</taxon>
        <taxon>Tracheophyta</taxon>
        <taxon>Spermatophyta</taxon>
        <taxon>Magnoliopsida</taxon>
        <taxon>eudicotyledons</taxon>
        <taxon>Gunneridae</taxon>
        <taxon>Pentapetalae</taxon>
        <taxon>rosids</taxon>
        <taxon>fabids</taxon>
        <taxon>Fabales</taxon>
        <taxon>Fabaceae</taxon>
        <taxon>Papilionoideae</taxon>
        <taxon>50 kb inversion clade</taxon>
        <taxon>NPAAA clade</taxon>
        <taxon>indigoferoid/millettioid clade</taxon>
        <taxon>Phaseoleae</taxon>
        <taxon>Mucuna</taxon>
    </lineage>
</organism>
<dbReference type="Proteomes" id="UP000257109">
    <property type="component" value="Unassembled WGS sequence"/>
</dbReference>
<protein>
    <submittedName>
        <fullName evidence="1">Uncharacterized protein</fullName>
    </submittedName>
</protein>
<accession>A0A371HZ72</accession>
<reference evidence="1" key="1">
    <citation type="submission" date="2018-05" db="EMBL/GenBank/DDBJ databases">
        <title>Draft genome of Mucuna pruriens seed.</title>
        <authorList>
            <person name="Nnadi N.E."/>
            <person name="Vos R."/>
            <person name="Hasami M.H."/>
            <person name="Devisetty U.K."/>
            <person name="Aguiy J.C."/>
        </authorList>
    </citation>
    <scope>NUCLEOTIDE SEQUENCE [LARGE SCALE GENOMIC DNA]</scope>
    <source>
        <strain evidence="1">JCA_2017</strain>
    </source>
</reference>
<evidence type="ECO:0000313" key="2">
    <source>
        <dbReference type="Proteomes" id="UP000257109"/>
    </source>
</evidence>
<dbReference type="AlphaFoldDB" id="A0A371HZ72"/>